<protein>
    <recommendedName>
        <fullName evidence="7">Glyceraldehyde-3-phosphate dehydrogenase</fullName>
        <ecNumber evidence="7">1.2.1.-</ecNumber>
    </recommendedName>
</protein>
<dbReference type="Gene3D" id="3.40.50.720">
    <property type="entry name" value="NAD(P)-binding Rossmann-like Domain"/>
    <property type="match status" value="1"/>
</dbReference>
<sequence length="475" mass="50872">MALSSSFVRSAPSPVIDSDAFCPSERSKVSCGGLNHNANAVKFQSSMFGTNVPVDSSSLQKYSTRSIQPIKATATEAPPAVPKSRSSGKTRIGINGFGRIGRLVLRIATFRDDIDVVAVNDPFIDAKYMAYMFKYDSTHGPYKETIRVVDESTLEINGKQIKVTSKRDPADIPWGDYGVEYVVESSGVFTTVEKASVHQKGGAKKVVISAPSADAPMFVVGVNENTYKPSMDVVSNASCTTNCLAPLAKVVHEEFGIVEGLMTTVHATTATQKTVDGPSMKDWRGGRGAGQNIIPSSTGAAKAVGKVLPELNGKLTGMAFRVPTPNVSVVDLTCRLDKSASYDDVKAAIKYAAEGPLKGILGYTDEDVVSNDFLGDSRSSIFDAKAGIGLSKSFVKLVSWYDNEWGYSNRVLDLIEHMALVAASFFTFYVVAGGNEVDAGWRSGLVDFVLSGNGEVCEIGSKTNIADWNGMALWR</sequence>
<dbReference type="InterPro" id="IPR020828">
    <property type="entry name" value="GlycerAld_3-P_DH_NAD(P)-bd"/>
</dbReference>
<organism evidence="9 10">
    <name type="scientific">Castilleja foliolosa</name>
    <dbReference type="NCBI Taxonomy" id="1961234"/>
    <lineage>
        <taxon>Eukaryota</taxon>
        <taxon>Viridiplantae</taxon>
        <taxon>Streptophyta</taxon>
        <taxon>Embryophyta</taxon>
        <taxon>Tracheophyta</taxon>
        <taxon>Spermatophyta</taxon>
        <taxon>Magnoliopsida</taxon>
        <taxon>eudicotyledons</taxon>
        <taxon>Gunneridae</taxon>
        <taxon>Pentapetalae</taxon>
        <taxon>asterids</taxon>
        <taxon>lamiids</taxon>
        <taxon>Lamiales</taxon>
        <taxon>Orobanchaceae</taxon>
        <taxon>Pedicularideae</taxon>
        <taxon>Castillejinae</taxon>
        <taxon>Castilleja</taxon>
    </lineage>
</organism>
<dbReference type="Proteomes" id="UP001632038">
    <property type="component" value="Unassembled WGS sequence"/>
</dbReference>
<dbReference type="Gene3D" id="3.30.360.10">
    <property type="entry name" value="Dihydrodipicolinate Reductase, domain 2"/>
    <property type="match status" value="1"/>
</dbReference>
<evidence type="ECO:0000256" key="7">
    <source>
        <dbReference type="RuleBase" id="RU361160"/>
    </source>
</evidence>
<dbReference type="NCBIfam" id="TIGR01534">
    <property type="entry name" value="GAPDH-I"/>
    <property type="match status" value="1"/>
</dbReference>
<dbReference type="PANTHER" id="PTHR10836:SF76">
    <property type="entry name" value="GLYCERALDEHYDE-3-PHOSPHATE DEHYDROGENASE-RELATED"/>
    <property type="match status" value="1"/>
</dbReference>
<proteinExistence type="inferred from homology"/>
<dbReference type="FunFam" id="3.40.50.720:FF:000020">
    <property type="entry name" value="Glyceraldehyde-3-phosphate dehydrogenase"/>
    <property type="match status" value="1"/>
</dbReference>
<dbReference type="InterPro" id="IPR020830">
    <property type="entry name" value="GlycerAld_3-P_DH_AS"/>
</dbReference>
<evidence type="ECO:0000256" key="5">
    <source>
        <dbReference type="ARBA" id="ARBA00023152"/>
    </source>
</evidence>
<comment type="caution">
    <text evidence="9">The sequence shown here is derived from an EMBL/GenBank/DDBJ whole genome shotgun (WGS) entry which is preliminary data.</text>
</comment>
<keyword evidence="4" id="KW-0520">NAD</keyword>
<dbReference type="PROSITE" id="PS00071">
    <property type="entry name" value="GAPDH"/>
    <property type="match status" value="1"/>
</dbReference>
<evidence type="ECO:0000313" key="9">
    <source>
        <dbReference type="EMBL" id="KAL3643125.1"/>
    </source>
</evidence>
<feature type="domain" description="Glyceraldehyde 3-phosphate dehydrogenase NAD(P) binding" evidence="8">
    <location>
        <begin position="90"/>
        <end position="239"/>
    </location>
</feature>
<dbReference type="InterPro" id="IPR020829">
    <property type="entry name" value="GlycerAld_3-P_DH_cat"/>
</dbReference>
<dbReference type="CDD" id="cd18126">
    <property type="entry name" value="GAPDH_I_C"/>
    <property type="match status" value="1"/>
</dbReference>
<dbReference type="GO" id="GO:0004365">
    <property type="term" value="F:glyceraldehyde-3-phosphate dehydrogenase (NAD+) (phosphorylating) activity"/>
    <property type="evidence" value="ECO:0007669"/>
    <property type="project" value="UniProtKB-ARBA"/>
</dbReference>
<comment type="subunit">
    <text evidence="2">Homotetramer.</text>
</comment>
<dbReference type="SMART" id="SM00846">
    <property type="entry name" value="Gp_dh_N"/>
    <property type="match status" value="1"/>
</dbReference>
<dbReference type="PRINTS" id="PR00078">
    <property type="entry name" value="G3PDHDRGNASE"/>
</dbReference>
<name>A0ABD3DLF7_9LAMI</name>
<evidence type="ECO:0000313" key="10">
    <source>
        <dbReference type="Proteomes" id="UP001632038"/>
    </source>
</evidence>
<dbReference type="EMBL" id="JAVIJP010000016">
    <property type="protein sequence ID" value="KAL3643125.1"/>
    <property type="molecule type" value="Genomic_DNA"/>
</dbReference>
<evidence type="ECO:0000256" key="4">
    <source>
        <dbReference type="ARBA" id="ARBA00023027"/>
    </source>
</evidence>
<evidence type="ECO:0000256" key="2">
    <source>
        <dbReference type="ARBA" id="ARBA00011881"/>
    </source>
</evidence>
<dbReference type="CDD" id="cd05214">
    <property type="entry name" value="GAPDH_I_N"/>
    <property type="match status" value="1"/>
</dbReference>
<dbReference type="FunFam" id="3.30.360.10:FF:000001">
    <property type="entry name" value="Glyceraldehyde-3-phosphate dehydrogenase"/>
    <property type="match status" value="1"/>
</dbReference>
<evidence type="ECO:0000256" key="3">
    <source>
        <dbReference type="ARBA" id="ARBA00023002"/>
    </source>
</evidence>
<dbReference type="InterPro" id="IPR036291">
    <property type="entry name" value="NAD(P)-bd_dom_sf"/>
</dbReference>
<dbReference type="EC" id="1.2.1.-" evidence="7"/>
<comment type="similarity">
    <text evidence="1 6">Belongs to the glyceraldehyde-3-phosphate dehydrogenase family.</text>
</comment>
<keyword evidence="3 7" id="KW-0560">Oxidoreductase</keyword>
<evidence type="ECO:0000256" key="6">
    <source>
        <dbReference type="RuleBase" id="RU000397"/>
    </source>
</evidence>
<evidence type="ECO:0000259" key="8">
    <source>
        <dbReference type="SMART" id="SM00846"/>
    </source>
</evidence>
<gene>
    <name evidence="9" type="primary">GAPCP2_1</name>
    <name evidence="9" type="ORF">CASFOL_013940</name>
</gene>
<accession>A0ABD3DLF7</accession>
<dbReference type="AlphaFoldDB" id="A0ABD3DLF7"/>
<evidence type="ECO:0000256" key="1">
    <source>
        <dbReference type="ARBA" id="ARBA00007406"/>
    </source>
</evidence>
<dbReference type="InterPro" id="IPR020831">
    <property type="entry name" value="GlycerAld/Erythrose_P_DH"/>
</dbReference>
<dbReference type="InterPro" id="IPR006424">
    <property type="entry name" value="Glyceraldehyde-3-P_DH_1"/>
</dbReference>
<keyword evidence="10" id="KW-1185">Reference proteome</keyword>
<dbReference type="GO" id="GO:0006096">
    <property type="term" value="P:glycolytic process"/>
    <property type="evidence" value="ECO:0007669"/>
    <property type="project" value="UniProtKB-KW"/>
</dbReference>
<dbReference type="PANTHER" id="PTHR10836">
    <property type="entry name" value="GLYCERALDEHYDE 3-PHOSPHATE DEHYDROGENASE"/>
    <property type="match status" value="1"/>
</dbReference>
<dbReference type="SUPFAM" id="SSF55347">
    <property type="entry name" value="Glyceraldehyde-3-phosphate dehydrogenase-like, C-terminal domain"/>
    <property type="match status" value="1"/>
</dbReference>
<dbReference type="SUPFAM" id="SSF51735">
    <property type="entry name" value="NAD(P)-binding Rossmann-fold domains"/>
    <property type="match status" value="1"/>
</dbReference>
<keyword evidence="5" id="KW-0324">Glycolysis</keyword>
<dbReference type="Pfam" id="PF00044">
    <property type="entry name" value="Gp_dh_N"/>
    <property type="match status" value="1"/>
</dbReference>
<dbReference type="Pfam" id="PF02800">
    <property type="entry name" value="Gp_dh_C"/>
    <property type="match status" value="1"/>
</dbReference>
<reference evidence="10" key="1">
    <citation type="journal article" date="2024" name="IScience">
        <title>Strigolactones Initiate the Formation of Haustorium-like Structures in Castilleja.</title>
        <authorList>
            <person name="Buerger M."/>
            <person name="Peterson D."/>
            <person name="Chory J."/>
        </authorList>
    </citation>
    <scope>NUCLEOTIDE SEQUENCE [LARGE SCALE GENOMIC DNA]</scope>
</reference>